<comment type="pathway">
    <text evidence="3">Sulfur metabolism; hydrogen sulfide biosynthesis; hydrogen sulfide from sulfite (NADPH route): step 1/1.</text>
</comment>
<dbReference type="InterPro" id="IPR045169">
    <property type="entry name" value="NO2/SO3_Rdtase_4Fe4S_prot"/>
</dbReference>
<dbReference type="GO" id="GO:0051539">
    <property type="term" value="F:4 iron, 4 sulfur cluster binding"/>
    <property type="evidence" value="ECO:0007669"/>
    <property type="project" value="UniProtKB-KW"/>
</dbReference>
<dbReference type="InterPro" id="IPR045854">
    <property type="entry name" value="NO2/SO3_Rdtase_4Fe4S_sf"/>
</dbReference>
<dbReference type="RefSeq" id="WP_188955479.1">
    <property type="nucleotide sequence ID" value="NZ_BMIB01000004.1"/>
</dbReference>
<keyword evidence="10" id="KW-0560">Oxidoreductase</keyword>
<keyword evidence="6" id="KW-0004">4Fe-4S</keyword>
<dbReference type="Pfam" id="PF03460">
    <property type="entry name" value="NIR_SIR_ferr"/>
    <property type="match status" value="2"/>
</dbReference>
<feature type="domain" description="Nitrite/Sulfite reductase ferredoxin-like" evidence="18">
    <location>
        <begin position="73"/>
        <end position="128"/>
    </location>
</feature>
<dbReference type="GO" id="GO:0050311">
    <property type="term" value="F:sulfite reductase (ferredoxin) activity"/>
    <property type="evidence" value="ECO:0007669"/>
    <property type="project" value="TreeGrafter"/>
</dbReference>
<keyword evidence="13" id="KW-0028">Amino-acid biosynthesis</keyword>
<keyword evidence="8" id="KW-0479">Metal-binding</keyword>
<evidence type="ECO:0000259" key="17">
    <source>
        <dbReference type="Pfam" id="PF01077"/>
    </source>
</evidence>
<evidence type="ECO:0000256" key="7">
    <source>
        <dbReference type="ARBA" id="ARBA00022617"/>
    </source>
</evidence>
<dbReference type="EC" id="1.8.1.2" evidence="5"/>
<evidence type="ECO:0000259" key="18">
    <source>
        <dbReference type="Pfam" id="PF03460"/>
    </source>
</evidence>
<keyword evidence="9" id="KW-0521">NADP</keyword>
<keyword evidence="20" id="KW-1185">Reference proteome</keyword>
<dbReference type="GO" id="GO:0019344">
    <property type="term" value="P:cysteine biosynthetic process"/>
    <property type="evidence" value="ECO:0007669"/>
    <property type="project" value="UniProtKB-KW"/>
</dbReference>
<dbReference type="GO" id="GO:0009337">
    <property type="term" value="C:sulfite reductase complex (NADPH)"/>
    <property type="evidence" value="ECO:0007669"/>
    <property type="project" value="TreeGrafter"/>
</dbReference>
<reference evidence="19" key="2">
    <citation type="submission" date="2020-09" db="EMBL/GenBank/DDBJ databases">
        <authorList>
            <person name="Sun Q."/>
            <person name="Zhou Y."/>
        </authorList>
    </citation>
    <scope>NUCLEOTIDE SEQUENCE</scope>
    <source>
        <strain evidence="19">CGMCC 1.15290</strain>
    </source>
</reference>
<dbReference type="AlphaFoldDB" id="A0A917J076"/>
<keyword evidence="13" id="KW-0198">Cysteine biosynthesis</keyword>
<dbReference type="GO" id="GO:0004783">
    <property type="term" value="F:sulfite reductase (NADPH) activity"/>
    <property type="evidence" value="ECO:0007669"/>
    <property type="project" value="UniProtKB-EC"/>
</dbReference>
<dbReference type="Gene3D" id="3.90.480.20">
    <property type="match status" value="1"/>
</dbReference>
<evidence type="ECO:0000256" key="4">
    <source>
        <dbReference type="ARBA" id="ARBA00010429"/>
    </source>
</evidence>
<dbReference type="PRINTS" id="PR00397">
    <property type="entry name" value="SIROHAEM"/>
</dbReference>
<evidence type="ECO:0000313" key="20">
    <source>
        <dbReference type="Proteomes" id="UP000627292"/>
    </source>
</evidence>
<dbReference type="PANTHER" id="PTHR11493:SF47">
    <property type="entry name" value="SULFITE REDUCTASE [NADPH] SUBUNIT BETA"/>
    <property type="match status" value="1"/>
</dbReference>
<keyword evidence="7" id="KW-0349">Heme</keyword>
<dbReference type="InterPro" id="IPR006066">
    <property type="entry name" value="NO2/SO3_Rdtase_FeS/sirohaem_BS"/>
</dbReference>
<evidence type="ECO:0000256" key="11">
    <source>
        <dbReference type="ARBA" id="ARBA00023004"/>
    </source>
</evidence>
<accession>A0A917J076</accession>
<comment type="subunit">
    <text evidence="16">Alpha(8)-beta(8). The alpha component is a flavoprotein, the beta component is a hemoprotein.</text>
</comment>
<dbReference type="FunFam" id="3.30.413.10:FF:000003">
    <property type="entry name" value="Sulfite reductase [NADPH] hemoprotein beta-component"/>
    <property type="match status" value="1"/>
</dbReference>
<evidence type="ECO:0000256" key="10">
    <source>
        <dbReference type="ARBA" id="ARBA00023002"/>
    </source>
</evidence>
<protein>
    <recommendedName>
        <fullName evidence="5">assimilatory sulfite reductase (NADPH)</fullName>
        <ecNumber evidence="5">1.8.1.2</ecNumber>
    </recommendedName>
</protein>
<dbReference type="InterPro" id="IPR036136">
    <property type="entry name" value="Nit/Sulf_reduc_fer-like_dom_sf"/>
</dbReference>
<dbReference type="SUPFAM" id="SSF56014">
    <property type="entry name" value="Nitrite and sulphite reductase 4Fe-4S domain-like"/>
    <property type="match status" value="2"/>
</dbReference>
<name>A0A917J076_9BACT</name>
<dbReference type="GO" id="GO:0046872">
    <property type="term" value="F:metal ion binding"/>
    <property type="evidence" value="ECO:0007669"/>
    <property type="project" value="UniProtKB-KW"/>
</dbReference>
<evidence type="ECO:0000256" key="1">
    <source>
        <dbReference type="ARBA" id="ARBA00001929"/>
    </source>
</evidence>
<comment type="catalytic activity">
    <reaction evidence="14">
        <text>hydrogen sulfide + 3 NADP(+) + 3 H2O = sulfite + 3 NADPH + 4 H(+)</text>
        <dbReference type="Rhea" id="RHEA:13801"/>
        <dbReference type="ChEBI" id="CHEBI:15377"/>
        <dbReference type="ChEBI" id="CHEBI:15378"/>
        <dbReference type="ChEBI" id="CHEBI:17359"/>
        <dbReference type="ChEBI" id="CHEBI:29919"/>
        <dbReference type="ChEBI" id="CHEBI:57783"/>
        <dbReference type="ChEBI" id="CHEBI:58349"/>
        <dbReference type="EC" id="1.8.1.2"/>
    </reaction>
</comment>
<comment type="cofactor">
    <cofactor evidence="2">
        <name>[4Fe-4S] cluster</name>
        <dbReference type="ChEBI" id="CHEBI:49883"/>
    </cofactor>
</comment>
<dbReference type="SUPFAM" id="SSF55124">
    <property type="entry name" value="Nitrite/Sulfite reductase N-terminal domain-like"/>
    <property type="match status" value="2"/>
</dbReference>
<dbReference type="GO" id="GO:0000103">
    <property type="term" value="P:sulfate assimilation"/>
    <property type="evidence" value="ECO:0007669"/>
    <property type="project" value="TreeGrafter"/>
</dbReference>
<evidence type="ECO:0000256" key="14">
    <source>
        <dbReference type="ARBA" id="ARBA00052219"/>
    </source>
</evidence>
<gene>
    <name evidence="19" type="primary">cysI</name>
    <name evidence="19" type="ORF">GCM10011379_39090</name>
</gene>
<comment type="cofactor">
    <cofactor evidence="1">
        <name>siroheme</name>
        <dbReference type="ChEBI" id="CHEBI:60052"/>
    </cofactor>
</comment>
<evidence type="ECO:0000256" key="8">
    <source>
        <dbReference type="ARBA" id="ARBA00022723"/>
    </source>
</evidence>
<dbReference type="Gene3D" id="3.30.413.10">
    <property type="entry name" value="Sulfite Reductase Hemoprotein, domain 1"/>
    <property type="match status" value="2"/>
</dbReference>
<feature type="domain" description="Nitrite/sulphite reductase 4Fe-4S" evidence="17">
    <location>
        <begin position="169"/>
        <end position="323"/>
    </location>
</feature>
<sequence length="557" mass="62819">MKEQQQNLSPIEKIKQASDGLRGTLKESLQEQLTGALYEDDQALVKFHGMYQQDDRDRREERSAKKLEWLYSYMIRLRLPGGFITPEQWEALHYIAGEHATGIIKVTTRQTIQLHGILKSHVKPTIQDFNTAGLDSISACGDVNRNVICAAHPKQSPIHEQIFAYADKLSQLGLPKTRAYYEIWLDEQPLTDKTKEDDDLYQDRYLPRKFKMAIAIPPNNDVDVFANDLGLIAVIENNELKGFNIAAGGGLGATHGNPNTYPRLATVLGFVDTEEKVLKAAYEIITIQRDFGNRSDRKLSRLKYTIDKMGVEAFKAELEKRCGFALEPAKEIVFTERVDYFGWQQNHEGKWYYTVFAENGRVMDTDALPLKTALLEVAKTRKANFRFTANQKLILSDISDADKQAVHDILDKYGIIQHTESAGSMRKNAVACVAFNTCPLALAEAQRYLPTLIGKIEPLLEKHKLGDDAISVRMTGCPNGCGRPYVAEIGFIGTAYGRYNMHIGGDREGARLNTKYKDNIDEAAILQELDLLLGKYSKKRKKGETFGDFVIREKIVS</sequence>
<keyword evidence="11" id="KW-0408">Iron</keyword>
<dbReference type="Pfam" id="PF01077">
    <property type="entry name" value="NIR_SIR"/>
    <property type="match status" value="1"/>
</dbReference>
<evidence type="ECO:0000256" key="9">
    <source>
        <dbReference type="ARBA" id="ARBA00022857"/>
    </source>
</evidence>
<comment type="similarity">
    <text evidence="4">Belongs to the nitrite and sulfite reductase 4Fe-4S domain family.</text>
</comment>
<comment type="caution">
    <text evidence="19">The sequence shown here is derived from an EMBL/GenBank/DDBJ whole genome shotgun (WGS) entry which is preliminary data.</text>
</comment>
<dbReference type="GO" id="GO:0020037">
    <property type="term" value="F:heme binding"/>
    <property type="evidence" value="ECO:0007669"/>
    <property type="project" value="InterPro"/>
</dbReference>
<dbReference type="InterPro" id="IPR006067">
    <property type="entry name" value="NO2/SO3_Rdtase_4Fe4S_dom"/>
</dbReference>
<evidence type="ECO:0000256" key="5">
    <source>
        <dbReference type="ARBA" id="ARBA00012604"/>
    </source>
</evidence>
<evidence type="ECO:0000256" key="13">
    <source>
        <dbReference type="ARBA" id="ARBA00023192"/>
    </source>
</evidence>
<reference evidence="19" key="1">
    <citation type="journal article" date="2014" name="Int. J. Syst. Evol. Microbiol.">
        <title>Complete genome sequence of Corynebacterium casei LMG S-19264T (=DSM 44701T), isolated from a smear-ripened cheese.</title>
        <authorList>
            <consortium name="US DOE Joint Genome Institute (JGI-PGF)"/>
            <person name="Walter F."/>
            <person name="Albersmeier A."/>
            <person name="Kalinowski J."/>
            <person name="Ruckert C."/>
        </authorList>
    </citation>
    <scope>NUCLEOTIDE SEQUENCE</scope>
    <source>
        <strain evidence="19">CGMCC 1.15290</strain>
    </source>
</reference>
<dbReference type="Gene3D" id="3.90.480.10">
    <property type="entry name" value="Sulfite Reductase Hemoprotein,Domain 2"/>
    <property type="match status" value="1"/>
</dbReference>
<evidence type="ECO:0000313" key="19">
    <source>
        <dbReference type="EMBL" id="GGH75481.1"/>
    </source>
</evidence>
<evidence type="ECO:0000256" key="2">
    <source>
        <dbReference type="ARBA" id="ARBA00001966"/>
    </source>
</evidence>
<feature type="domain" description="Nitrite/Sulfite reductase ferredoxin-like" evidence="18">
    <location>
        <begin position="347"/>
        <end position="412"/>
    </location>
</feature>
<dbReference type="EMBL" id="BMIB01000004">
    <property type="protein sequence ID" value="GGH75481.1"/>
    <property type="molecule type" value="Genomic_DNA"/>
</dbReference>
<evidence type="ECO:0000256" key="16">
    <source>
        <dbReference type="ARBA" id="ARBA00062253"/>
    </source>
</evidence>
<dbReference type="InterPro" id="IPR005117">
    <property type="entry name" value="NiRdtase/SiRdtase_haem-b_fer"/>
</dbReference>
<organism evidence="19 20">
    <name type="scientific">Filimonas zeae</name>
    <dbReference type="NCBI Taxonomy" id="1737353"/>
    <lineage>
        <taxon>Bacteria</taxon>
        <taxon>Pseudomonadati</taxon>
        <taxon>Bacteroidota</taxon>
        <taxon>Chitinophagia</taxon>
        <taxon>Chitinophagales</taxon>
        <taxon>Chitinophagaceae</taxon>
        <taxon>Filimonas</taxon>
    </lineage>
</organism>
<evidence type="ECO:0000256" key="12">
    <source>
        <dbReference type="ARBA" id="ARBA00023014"/>
    </source>
</evidence>
<dbReference type="PROSITE" id="PS00365">
    <property type="entry name" value="NIR_SIR"/>
    <property type="match status" value="1"/>
</dbReference>
<evidence type="ECO:0000256" key="15">
    <source>
        <dbReference type="ARBA" id="ARBA00057160"/>
    </source>
</evidence>
<keyword evidence="12" id="KW-0411">Iron-sulfur</keyword>
<dbReference type="NCBIfam" id="NF010029">
    <property type="entry name" value="PRK13504.1"/>
    <property type="match status" value="1"/>
</dbReference>
<dbReference type="PANTHER" id="PTHR11493">
    <property type="entry name" value="SULFITE REDUCTASE [NADPH] SUBUNIT BETA-RELATED"/>
    <property type="match status" value="1"/>
</dbReference>
<evidence type="ECO:0000256" key="6">
    <source>
        <dbReference type="ARBA" id="ARBA00022485"/>
    </source>
</evidence>
<dbReference type="Proteomes" id="UP000627292">
    <property type="component" value="Unassembled WGS sequence"/>
</dbReference>
<proteinExistence type="inferred from homology"/>
<evidence type="ECO:0000256" key="3">
    <source>
        <dbReference type="ARBA" id="ARBA00004774"/>
    </source>
</evidence>
<comment type="function">
    <text evidence="15">Component of the sulfite reductase complex that catalyzes the 6-electron reduction of sulfite to sulfide. This is one of several activities required for the biosynthesis of L-cysteine from sulfate.</text>
</comment>